<protein>
    <submittedName>
        <fullName evidence="2">Uncharacterized protein</fullName>
    </submittedName>
</protein>
<evidence type="ECO:0000313" key="3">
    <source>
        <dbReference type="Proteomes" id="UP000217154"/>
    </source>
</evidence>
<accession>A0A250DR32</accession>
<feature type="region of interest" description="Disordered" evidence="1">
    <location>
        <begin position="25"/>
        <end position="105"/>
    </location>
</feature>
<evidence type="ECO:0000313" key="2">
    <source>
        <dbReference type="EMBL" id="ATA56808.1"/>
    </source>
</evidence>
<name>A0A250DR32_9BURK</name>
<organism evidence="2 3">
    <name type="scientific">Variovorax boronicumulans</name>
    <dbReference type="NCBI Taxonomy" id="436515"/>
    <lineage>
        <taxon>Bacteria</taxon>
        <taxon>Pseudomonadati</taxon>
        <taxon>Pseudomonadota</taxon>
        <taxon>Betaproteobacteria</taxon>
        <taxon>Burkholderiales</taxon>
        <taxon>Comamonadaceae</taxon>
        <taxon>Variovorax</taxon>
    </lineage>
</organism>
<sequence>MSRPLNTSADTQATAATIKHTLRNGDALPCRKPGDGSGGNAGDRGQPDCQCRTTIDVGTGGGARSPRTSQSMNRTPTAKAMTAVSHAQTPGMSTKPAGVSIGNWP</sequence>
<dbReference type="Proteomes" id="UP000217154">
    <property type="component" value="Chromosome"/>
</dbReference>
<gene>
    <name evidence="2" type="ORF">CKY39_29000</name>
</gene>
<proteinExistence type="predicted"/>
<evidence type="ECO:0000256" key="1">
    <source>
        <dbReference type="SAM" id="MobiDB-lite"/>
    </source>
</evidence>
<dbReference type="AlphaFoldDB" id="A0A250DR32"/>
<dbReference type="KEGG" id="vbo:CKY39_29000"/>
<dbReference type="EMBL" id="CP023284">
    <property type="protein sequence ID" value="ATA56808.1"/>
    <property type="molecule type" value="Genomic_DNA"/>
</dbReference>
<feature type="compositionally biased region" description="Polar residues" evidence="1">
    <location>
        <begin position="66"/>
        <end position="76"/>
    </location>
</feature>
<reference evidence="2 3" key="1">
    <citation type="submission" date="2017-09" db="EMBL/GenBank/DDBJ databases">
        <title>The diverse metabolic capabilities of V. boronicumulans make it an excellent choice for continued studies on novel biodegradation.</title>
        <authorList>
            <person name="Sun S."/>
        </authorList>
    </citation>
    <scope>NUCLEOTIDE SEQUENCE [LARGE SCALE GENOMIC DNA]</scope>
    <source>
        <strain evidence="2 3">J1</strain>
    </source>
</reference>